<organism evidence="2 3">
    <name type="scientific">Diversispora epigaea</name>
    <dbReference type="NCBI Taxonomy" id="1348612"/>
    <lineage>
        <taxon>Eukaryota</taxon>
        <taxon>Fungi</taxon>
        <taxon>Fungi incertae sedis</taxon>
        <taxon>Mucoromycota</taxon>
        <taxon>Glomeromycotina</taxon>
        <taxon>Glomeromycetes</taxon>
        <taxon>Diversisporales</taxon>
        <taxon>Diversisporaceae</taxon>
        <taxon>Diversispora</taxon>
    </lineage>
</organism>
<keyword evidence="1" id="KW-0472">Membrane</keyword>
<evidence type="ECO:0000313" key="3">
    <source>
        <dbReference type="Proteomes" id="UP000266861"/>
    </source>
</evidence>
<name>A0A397J6G2_9GLOM</name>
<feature type="transmembrane region" description="Helical" evidence="1">
    <location>
        <begin position="990"/>
        <end position="1012"/>
    </location>
</feature>
<feature type="transmembrane region" description="Helical" evidence="1">
    <location>
        <begin position="1024"/>
        <end position="1043"/>
    </location>
</feature>
<reference evidence="2 3" key="1">
    <citation type="submission" date="2018-08" db="EMBL/GenBank/DDBJ databases">
        <title>Genome and evolution of the arbuscular mycorrhizal fungus Diversispora epigaea (formerly Glomus versiforme) and its bacterial endosymbionts.</title>
        <authorList>
            <person name="Sun X."/>
            <person name="Fei Z."/>
            <person name="Harrison M."/>
        </authorList>
    </citation>
    <scope>NUCLEOTIDE SEQUENCE [LARGE SCALE GENOMIC DNA]</scope>
    <source>
        <strain evidence="2 3">IT104</strain>
    </source>
</reference>
<dbReference type="AlphaFoldDB" id="A0A397J6G2"/>
<keyword evidence="3" id="KW-1185">Reference proteome</keyword>
<dbReference type="Proteomes" id="UP000266861">
    <property type="component" value="Unassembled WGS sequence"/>
</dbReference>
<gene>
    <name evidence="2" type="ORF">Glove_109g323</name>
</gene>
<protein>
    <submittedName>
        <fullName evidence="2">Uncharacterized protein</fullName>
    </submittedName>
</protein>
<feature type="transmembrane region" description="Helical" evidence="1">
    <location>
        <begin position="909"/>
        <end position="929"/>
    </location>
</feature>
<comment type="caution">
    <text evidence="2">The sequence shown here is derived from an EMBL/GenBank/DDBJ whole genome shotgun (WGS) entry which is preliminary data.</text>
</comment>
<evidence type="ECO:0000256" key="1">
    <source>
        <dbReference type="SAM" id="Phobius"/>
    </source>
</evidence>
<feature type="transmembrane region" description="Helical" evidence="1">
    <location>
        <begin position="880"/>
        <end position="897"/>
    </location>
</feature>
<accession>A0A397J6G2</accession>
<dbReference type="EMBL" id="PQFF01000102">
    <property type="protein sequence ID" value="RHZ82308.1"/>
    <property type="molecule type" value="Genomic_DNA"/>
</dbReference>
<feature type="transmembrane region" description="Helical" evidence="1">
    <location>
        <begin position="850"/>
        <end position="868"/>
    </location>
</feature>
<dbReference type="STRING" id="1348612.A0A397J6G2"/>
<keyword evidence="1" id="KW-0812">Transmembrane</keyword>
<keyword evidence="1" id="KW-1133">Transmembrane helix</keyword>
<proteinExistence type="predicted"/>
<sequence>MIQSNFNLIGLLIAWIIIFSLTSSLSGFRIFTHNETNPFETIPRIRQYAKYFDGTVVIRIANRNSNKTSSSLDVWVKPVLSLRIIHPNGTVNEIEKDLEIPEFNWHITTSPDGAFLDPISIYALHKGFLHVSYFDASNPDDITTYEEWGRLLIAWIIIFSLTSSLSGFRIFTHNETNPFETIPRIRQYAKYFDGTVVIRIANRNSNKTSSSLDVWVKPVLSLRIIHPNGTVNEIEKDLEIPEFNWHITTSPDGAFLDPISIYALHKGFLHVSYFDASNPDDITTYEEWGRIIDWNGNLYDKVKFSKAYIENGIWYPSVTSIVANIDPKKGFIRTAGINETYIKWQQYMIDNSFNFKNLSEGNIALPPNTSTIINTIATVDGGYSIIMGNSTNSTNSDSLFEIYATVYDLKIGYNDTQFSAKLLYQLPLPNITISNMFCGISSTGVGQFCTLGVIQNVTQNNVTSSKNYYLKLDFLLSGSVTKITPISNLPELPSNSTTGWLVESIPFGGYLFFGYFLDAANNTNAYGYYFNESANEFDKWDFPEPLVLNSRGTLIILPNNTLLASPIETLNTWSFNTTVMPNYSGNMDHGYSNILVDSTSPSINANISNISTLTDMGNITITYYEPVELSDGNIWIYRIDNSINNNNDNVTRQFVNSHNNEFCYISDNGLTVTIKVIRSTFSYPSSKFYVKVDNNFVRSKVFGEPLMGINDNIWNFNTNPREETFADTVSGVMRLTAEGTEYYENLNSTGKDQFFTNLHLELSKIIPVNIKRLSSNKKTQVDNTLPSRQIFISLDIESSEERSVASIIDDLNDMIKYKIITSIGLFPTTKYLDEDYGFKPKQNLWDKYKFRFLSVILVIAILVVLFLIAQERESKGRNIAVLKLGLIIFDFVMDILFVSENGKVIEVLYIPSIIFLTVPIAVNTIWAFYVISDENKSKTFFDWFTKHEKVASLFTVISSADIEVLSILHSNAAGFKFFQAPISTNGKNRIFWASCLTVFIEDMPQVIIQILYQQSVVTYDIIPLLTLVSSSLSLLINIVGRLFQAINSCQSETLEFDGTPSAERNFTSDESISYSIDAVEENSNDKKSGLVSFVLEIFCM</sequence>
<dbReference type="OrthoDB" id="2403103at2759"/>
<evidence type="ECO:0000313" key="2">
    <source>
        <dbReference type="EMBL" id="RHZ82308.1"/>
    </source>
</evidence>